<dbReference type="InterPro" id="IPR003386">
    <property type="entry name" value="LACT/PDAT_acylTrfase"/>
</dbReference>
<dbReference type="EMBL" id="JAXQNO010000011">
    <property type="protein sequence ID" value="KAK4788710.1"/>
    <property type="molecule type" value="Genomic_DNA"/>
</dbReference>
<reference evidence="1 2" key="1">
    <citation type="journal article" date="2023" name="Hortic Res">
        <title>Pangenome of water caltrop reveals structural variations and asymmetric subgenome divergence after allopolyploidization.</title>
        <authorList>
            <person name="Zhang X."/>
            <person name="Chen Y."/>
            <person name="Wang L."/>
            <person name="Yuan Y."/>
            <person name="Fang M."/>
            <person name="Shi L."/>
            <person name="Lu R."/>
            <person name="Comes H.P."/>
            <person name="Ma Y."/>
            <person name="Chen Y."/>
            <person name="Huang G."/>
            <person name="Zhou Y."/>
            <person name="Zheng Z."/>
            <person name="Qiu Y."/>
        </authorList>
    </citation>
    <scope>NUCLEOTIDE SEQUENCE [LARGE SCALE GENOMIC DNA]</scope>
    <source>
        <strain evidence="1">F231</strain>
    </source>
</reference>
<dbReference type="GO" id="GO:0008374">
    <property type="term" value="F:O-acyltransferase activity"/>
    <property type="evidence" value="ECO:0007669"/>
    <property type="project" value="InterPro"/>
</dbReference>
<protein>
    <submittedName>
        <fullName evidence="1">Uncharacterized protein</fullName>
    </submittedName>
</protein>
<accession>A0AAN7M0A0</accession>
<sequence>MEIYCLYGVGIPTDQCKSIPFRVDGSAEGDSLGCLSGGVYLVDGDGSLPVVSSGFMCAKAWRGKTRFNPSGSPTYLREHRHRAPASTHVDIMGNVALIEDVLRVAAGASGLELGGDQIFSDIKRISERIDLRL</sequence>
<dbReference type="Proteomes" id="UP001346149">
    <property type="component" value="Unassembled WGS sequence"/>
</dbReference>
<evidence type="ECO:0000313" key="2">
    <source>
        <dbReference type="Proteomes" id="UP001346149"/>
    </source>
</evidence>
<dbReference type="PANTHER" id="PTHR11440">
    <property type="entry name" value="LECITHIN-CHOLESTEROL ACYLTRANSFERASE-RELATED"/>
    <property type="match status" value="1"/>
</dbReference>
<comment type="caution">
    <text evidence="1">The sequence shown here is derived from an EMBL/GenBank/DDBJ whole genome shotgun (WGS) entry which is preliminary data.</text>
</comment>
<evidence type="ECO:0000313" key="1">
    <source>
        <dbReference type="EMBL" id="KAK4788710.1"/>
    </source>
</evidence>
<dbReference type="Pfam" id="PF02450">
    <property type="entry name" value="LCAT"/>
    <property type="match status" value="1"/>
</dbReference>
<dbReference type="AlphaFoldDB" id="A0AAN7M0A0"/>
<proteinExistence type="predicted"/>
<name>A0AAN7M0A0_TRANT</name>
<organism evidence="1 2">
    <name type="scientific">Trapa natans</name>
    <name type="common">Water chestnut</name>
    <dbReference type="NCBI Taxonomy" id="22666"/>
    <lineage>
        <taxon>Eukaryota</taxon>
        <taxon>Viridiplantae</taxon>
        <taxon>Streptophyta</taxon>
        <taxon>Embryophyta</taxon>
        <taxon>Tracheophyta</taxon>
        <taxon>Spermatophyta</taxon>
        <taxon>Magnoliopsida</taxon>
        <taxon>eudicotyledons</taxon>
        <taxon>Gunneridae</taxon>
        <taxon>Pentapetalae</taxon>
        <taxon>rosids</taxon>
        <taxon>malvids</taxon>
        <taxon>Myrtales</taxon>
        <taxon>Lythraceae</taxon>
        <taxon>Trapa</taxon>
    </lineage>
</organism>
<keyword evidence="2" id="KW-1185">Reference proteome</keyword>
<dbReference type="GO" id="GO:0006629">
    <property type="term" value="P:lipid metabolic process"/>
    <property type="evidence" value="ECO:0007669"/>
    <property type="project" value="InterPro"/>
</dbReference>
<gene>
    <name evidence="1" type="ORF">SAY86_020029</name>
</gene>